<evidence type="ECO:0000313" key="5">
    <source>
        <dbReference type="Proteomes" id="UP000317494"/>
    </source>
</evidence>
<dbReference type="Pfam" id="PF00789">
    <property type="entry name" value="UBX"/>
    <property type="match status" value="1"/>
</dbReference>
<comment type="caution">
    <text evidence="4">The sequence shown here is derived from an EMBL/GenBank/DDBJ whole genome shotgun (WGS) entry which is preliminary data.</text>
</comment>
<dbReference type="PANTHER" id="PTHR23322">
    <property type="entry name" value="FAS-ASSOCIATED PROTEIN"/>
    <property type="match status" value="1"/>
</dbReference>
<dbReference type="Gene3D" id="3.40.30.10">
    <property type="entry name" value="Glutaredoxin"/>
    <property type="match status" value="1"/>
</dbReference>
<evidence type="ECO:0000313" key="3">
    <source>
        <dbReference type="EMBL" id="TPX40731.1"/>
    </source>
</evidence>
<dbReference type="SUPFAM" id="SSF46934">
    <property type="entry name" value="UBA-like"/>
    <property type="match status" value="1"/>
</dbReference>
<dbReference type="Proteomes" id="UP000320475">
    <property type="component" value="Unassembled WGS sequence"/>
</dbReference>
<dbReference type="SUPFAM" id="SSF52833">
    <property type="entry name" value="Thioredoxin-like"/>
    <property type="match status" value="1"/>
</dbReference>
<feature type="region of interest" description="Disordered" evidence="1">
    <location>
        <begin position="50"/>
        <end position="77"/>
    </location>
</feature>
<dbReference type="GO" id="GO:0043130">
    <property type="term" value="F:ubiquitin binding"/>
    <property type="evidence" value="ECO:0007669"/>
    <property type="project" value="TreeGrafter"/>
</dbReference>
<dbReference type="EMBL" id="QEAN01000194">
    <property type="protein sequence ID" value="TPX43641.1"/>
    <property type="molecule type" value="Genomic_DNA"/>
</dbReference>
<dbReference type="CDD" id="cd02958">
    <property type="entry name" value="UAS"/>
    <property type="match status" value="1"/>
</dbReference>
<dbReference type="AlphaFoldDB" id="A0A507CX74"/>
<dbReference type="InterPro" id="IPR029071">
    <property type="entry name" value="Ubiquitin-like_domsf"/>
</dbReference>
<dbReference type="Gene3D" id="3.10.20.90">
    <property type="entry name" value="Phosphatidylinositol 3-kinase Catalytic Subunit, Chain A, domain 1"/>
    <property type="match status" value="1"/>
</dbReference>
<dbReference type="VEuPathDB" id="FungiDB:SeMB42_g04652"/>
<gene>
    <name evidence="3" type="ORF">SeLEV6574_g06441</name>
    <name evidence="4" type="ORF">SeMB42_g04652</name>
</gene>
<dbReference type="InterPro" id="IPR036249">
    <property type="entry name" value="Thioredoxin-like_sf"/>
</dbReference>
<evidence type="ECO:0000313" key="4">
    <source>
        <dbReference type="EMBL" id="TPX43641.1"/>
    </source>
</evidence>
<protein>
    <recommendedName>
        <fullName evidence="2">UBX domain-containing protein</fullName>
    </recommendedName>
</protein>
<dbReference type="PROSITE" id="PS50033">
    <property type="entry name" value="UBX"/>
    <property type="match status" value="1"/>
</dbReference>
<dbReference type="Pfam" id="PF14555">
    <property type="entry name" value="UBA_4"/>
    <property type="match status" value="1"/>
</dbReference>
<dbReference type="Pfam" id="PF13899">
    <property type="entry name" value="Thioredoxin_7"/>
    <property type="match status" value="1"/>
</dbReference>
<keyword evidence="5" id="KW-1185">Reference proteome</keyword>
<sequence>MADDDSIMMDDESIITFISATDATPEQAKNYLQLADGDVERAVSLFFESGGDFSPQTNPASSTSTNARPIPTSSSRIDEYRAPIAPKREVLAGGGGFGHHDMYEHEFGIGPNPNVMRNVGIGRPAARQTVDPFRDYDREAAIVRGEEVRPAAGRAERLADMFRPPFDIMWRSSFKAARDQANEEKKWLMVTLQDPAEFSSQTQNRDVWSKESVKDLVRENFIFMLLTSESAAGQEHRQFYPFDSYPYIAILDPLTGERLKIWSERIEPDEFIIEVIDFLDSGGRVAAAKPKKKKKPLSELSEEEQLEAALRASLGQPLPGDDEDEDSTGFTAPPSTMNGQAPEPPSICISTSLHAVAAKARENGAPVTAFDAVSPIKRDEPTTGDITRVQIRCPNGDRVVRKFLKSDPVRHIFEYVKSSIPGGDKPFEIFNVRDPLSKKLDQTVHGANCVSAALTMDFL</sequence>
<dbReference type="Proteomes" id="UP000317494">
    <property type="component" value="Unassembled WGS sequence"/>
</dbReference>
<dbReference type="SUPFAM" id="SSF54236">
    <property type="entry name" value="Ubiquitin-like"/>
    <property type="match status" value="1"/>
</dbReference>
<dbReference type="EMBL" id="QEAM01000364">
    <property type="protein sequence ID" value="TPX40731.1"/>
    <property type="molecule type" value="Genomic_DNA"/>
</dbReference>
<reference evidence="5 6" key="1">
    <citation type="journal article" date="2019" name="Sci. Rep.">
        <title>Comparative genomics of chytrid fungi reveal insights into the obligate biotrophic and pathogenic lifestyle of Synchytrium endobioticum.</title>
        <authorList>
            <person name="van de Vossenberg B.T.L.H."/>
            <person name="Warris S."/>
            <person name="Nguyen H.D.T."/>
            <person name="van Gent-Pelzer M.P.E."/>
            <person name="Joly D.L."/>
            <person name="van de Geest H.C."/>
            <person name="Bonants P.J.M."/>
            <person name="Smith D.S."/>
            <person name="Levesque C.A."/>
            <person name="van der Lee T.A.J."/>
        </authorList>
    </citation>
    <scope>NUCLEOTIDE SEQUENCE [LARGE SCALE GENOMIC DNA]</scope>
    <source>
        <strain evidence="3 6">LEV6574</strain>
        <strain evidence="4 5">MB42</strain>
    </source>
</reference>
<dbReference type="GO" id="GO:0005634">
    <property type="term" value="C:nucleus"/>
    <property type="evidence" value="ECO:0007669"/>
    <property type="project" value="TreeGrafter"/>
</dbReference>
<dbReference type="PANTHER" id="PTHR23322:SF6">
    <property type="entry name" value="UBX DOMAIN-CONTAINING PROTEIN 7"/>
    <property type="match status" value="1"/>
</dbReference>
<evidence type="ECO:0000256" key="1">
    <source>
        <dbReference type="SAM" id="MobiDB-lite"/>
    </source>
</evidence>
<dbReference type="InterPro" id="IPR050730">
    <property type="entry name" value="UBX_domain-protein"/>
</dbReference>
<accession>A0A507CX74</accession>
<dbReference type="STRING" id="286115.A0A507CX74"/>
<feature type="domain" description="UBX" evidence="2">
    <location>
        <begin position="382"/>
        <end position="429"/>
    </location>
</feature>
<organism evidence="4 5">
    <name type="scientific">Synchytrium endobioticum</name>
    <dbReference type="NCBI Taxonomy" id="286115"/>
    <lineage>
        <taxon>Eukaryota</taxon>
        <taxon>Fungi</taxon>
        <taxon>Fungi incertae sedis</taxon>
        <taxon>Chytridiomycota</taxon>
        <taxon>Chytridiomycota incertae sedis</taxon>
        <taxon>Chytridiomycetes</taxon>
        <taxon>Synchytriales</taxon>
        <taxon>Synchytriaceae</taxon>
        <taxon>Synchytrium</taxon>
    </lineage>
</organism>
<dbReference type="InterPro" id="IPR001012">
    <property type="entry name" value="UBX_dom"/>
</dbReference>
<dbReference type="Gene3D" id="1.10.8.10">
    <property type="entry name" value="DNA helicase RuvA subunit, C-terminal domain"/>
    <property type="match status" value="1"/>
</dbReference>
<dbReference type="SMART" id="SM00594">
    <property type="entry name" value="UAS"/>
    <property type="match status" value="1"/>
</dbReference>
<evidence type="ECO:0000313" key="6">
    <source>
        <dbReference type="Proteomes" id="UP000320475"/>
    </source>
</evidence>
<dbReference type="OrthoDB" id="270602at2759"/>
<dbReference type="GO" id="GO:0043161">
    <property type="term" value="P:proteasome-mediated ubiquitin-dependent protein catabolic process"/>
    <property type="evidence" value="ECO:0007669"/>
    <property type="project" value="TreeGrafter"/>
</dbReference>
<dbReference type="InterPro" id="IPR006577">
    <property type="entry name" value="UAS"/>
</dbReference>
<feature type="region of interest" description="Disordered" evidence="1">
    <location>
        <begin position="315"/>
        <end position="347"/>
    </location>
</feature>
<dbReference type="CDD" id="cd14348">
    <property type="entry name" value="UBA_p47"/>
    <property type="match status" value="1"/>
</dbReference>
<feature type="compositionally biased region" description="Polar residues" evidence="1">
    <location>
        <begin position="328"/>
        <end position="339"/>
    </location>
</feature>
<dbReference type="InterPro" id="IPR009060">
    <property type="entry name" value="UBA-like_sf"/>
</dbReference>
<feature type="compositionally biased region" description="Polar residues" evidence="1">
    <location>
        <begin position="54"/>
        <end position="75"/>
    </location>
</feature>
<name>A0A507CX74_9FUNG</name>
<dbReference type="CDD" id="cd01767">
    <property type="entry name" value="UBX"/>
    <property type="match status" value="1"/>
</dbReference>
<proteinExistence type="predicted"/>
<evidence type="ECO:0000259" key="2">
    <source>
        <dbReference type="PROSITE" id="PS50033"/>
    </source>
</evidence>